<evidence type="ECO:0000313" key="1">
    <source>
        <dbReference type="EMBL" id="SDY90182.1"/>
    </source>
</evidence>
<dbReference type="Pfam" id="PF13424">
    <property type="entry name" value="TPR_12"/>
    <property type="match status" value="1"/>
</dbReference>
<dbReference type="SUPFAM" id="SSF48452">
    <property type="entry name" value="TPR-like"/>
    <property type="match status" value="1"/>
</dbReference>
<dbReference type="InterPro" id="IPR027417">
    <property type="entry name" value="P-loop_NTPase"/>
</dbReference>
<keyword evidence="2" id="KW-1185">Reference proteome</keyword>
<evidence type="ECO:0000313" key="2">
    <source>
        <dbReference type="Proteomes" id="UP000199515"/>
    </source>
</evidence>
<dbReference type="STRING" id="589385.SAMN05421504_107379"/>
<dbReference type="SUPFAM" id="SSF52540">
    <property type="entry name" value="P-loop containing nucleoside triphosphate hydrolases"/>
    <property type="match status" value="1"/>
</dbReference>
<dbReference type="PANTHER" id="PTHR47691:SF3">
    <property type="entry name" value="HTH-TYPE TRANSCRIPTIONAL REGULATOR RV0890C-RELATED"/>
    <property type="match status" value="1"/>
</dbReference>
<organism evidence="1 2">
    <name type="scientific">Amycolatopsis xylanica</name>
    <dbReference type="NCBI Taxonomy" id="589385"/>
    <lineage>
        <taxon>Bacteria</taxon>
        <taxon>Bacillati</taxon>
        <taxon>Actinomycetota</taxon>
        <taxon>Actinomycetes</taxon>
        <taxon>Pseudonocardiales</taxon>
        <taxon>Pseudonocardiaceae</taxon>
        <taxon>Amycolatopsis</taxon>
    </lineage>
</organism>
<proteinExistence type="predicted"/>
<gene>
    <name evidence="1" type="ORF">SAMN05421504_107379</name>
</gene>
<dbReference type="Gene3D" id="1.25.40.10">
    <property type="entry name" value="Tetratricopeptide repeat domain"/>
    <property type="match status" value="1"/>
</dbReference>
<dbReference type="Gene3D" id="3.40.50.300">
    <property type="entry name" value="P-loop containing nucleotide triphosphate hydrolases"/>
    <property type="match status" value="1"/>
</dbReference>
<sequence>MGAPRGTTGECVACGGEIAGGAVRRYCSNACRQRAYRRRAAGGVLSATSLPKVPRTRGNLPEPGDRFVGRKREMAVLSRMVRRHRLVTIVGPGGAGKTRLALESASRATAMAWFVELQDVHDEQVLVQAVAAALAVTEQPDEPLLESVIGALAGRDSVVVLDNCEHLLDGCAELAEVLLSRCPGCSMLVTSREELQITGEALFRIGSLSVPELTEPLPVSTATRYDAVRLFVERAKEHVPEFDLTEDNATAVATLCVRLDGLPLAVEMAARWVPMLTVTEIGARLQNHSALLTLAGETAPSQHRTLRETIDWSHQLLSEDERRALRRLSVFGGGFDLAAAAAVCDGLTETALLELVTRLRAKSWIESGPEPLRFRQLSCIRVYGAEQLAAAGERDSTRERLISWLTKLCEPLLHSPMAMTDEQTGRIDRQRDALRAALGWTRADDDRHHLLAAGLASATARRGYLADGRAVLSRALDRHGRPDYRLVALDWAAFLAASQGDHTEASRLADQAMEAAQALHDPMLLASVHNTLGHVRVLAGDAEAAIEDLTECARILRAAAEPLALAMVLHNLAWAWTQLGAHTRAAELLDEAIPIYRADGPSHLLACVLHTQGTLALSMGLTAQARARFLECLELSSQPLPVVGALEGMAVVAARNGSAVRALTLNAAAESLISTLDLRTLTKSIYTTELAEAVERFRRELPPDEVAAAETMGKAQSMDETVAYAVQKDH</sequence>
<accession>A0A1H3NMR0</accession>
<dbReference type="Proteomes" id="UP000199515">
    <property type="component" value="Unassembled WGS sequence"/>
</dbReference>
<dbReference type="AlphaFoldDB" id="A0A1H3NMR0"/>
<dbReference type="InterPro" id="IPR011990">
    <property type="entry name" value="TPR-like_helical_dom_sf"/>
</dbReference>
<dbReference type="PRINTS" id="PR00364">
    <property type="entry name" value="DISEASERSIST"/>
</dbReference>
<name>A0A1H3NMR0_9PSEU</name>
<dbReference type="InterPro" id="IPR019734">
    <property type="entry name" value="TPR_rpt"/>
</dbReference>
<dbReference type="SMART" id="SM00028">
    <property type="entry name" value="TPR"/>
    <property type="match status" value="3"/>
</dbReference>
<dbReference type="PANTHER" id="PTHR47691">
    <property type="entry name" value="REGULATOR-RELATED"/>
    <property type="match status" value="1"/>
</dbReference>
<protein>
    <submittedName>
        <fullName evidence="1">Predicted ATPase</fullName>
    </submittedName>
</protein>
<reference evidence="1 2" key="1">
    <citation type="submission" date="2016-10" db="EMBL/GenBank/DDBJ databases">
        <authorList>
            <person name="de Groot N.N."/>
        </authorList>
    </citation>
    <scope>NUCLEOTIDE SEQUENCE [LARGE SCALE GENOMIC DNA]</scope>
    <source>
        <strain evidence="1 2">CPCC 202699</strain>
    </source>
</reference>
<dbReference type="EMBL" id="FNON01000007">
    <property type="protein sequence ID" value="SDY90182.1"/>
    <property type="molecule type" value="Genomic_DNA"/>
</dbReference>